<dbReference type="InterPro" id="IPR045865">
    <property type="entry name" value="ACT-like_dom_sf"/>
</dbReference>
<dbReference type="FunFam" id="3.40.190.10:FF:000034">
    <property type="entry name" value="Chorismate mutase/prephenate dehydratase"/>
    <property type="match status" value="1"/>
</dbReference>
<feature type="domain" description="ACT" evidence="10">
    <location>
        <begin position="276"/>
        <end position="353"/>
    </location>
</feature>
<dbReference type="CDD" id="cd04905">
    <property type="entry name" value="ACT_CM-PDT"/>
    <property type="match status" value="1"/>
</dbReference>
<evidence type="ECO:0000256" key="2">
    <source>
        <dbReference type="ARBA" id="ARBA00013147"/>
    </source>
</evidence>
<keyword evidence="3" id="KW-0028">Amino-acid biosynthesis</keyword>
<dbReference type="Proteomes" id="UP000244722">
    <property type="component" value="Unassembled WGS sequence"/>
</dbReference>
<comment type="caution">
    <text evidence="11">The sequence shown here is derived from an EMBL/GenBank/DDBJ whole genome shotgun (WGS) entry which is preliminary data.</text>
</comment>
<dbReference type="GO" id="GO:0005737">
    <property type="term" value="C:cytoplasm"/>
    <property type="evidence" value="ECO:0007669"/>
    <property type="project" value="TreeGrafter"/>
</dbReference>
<dbReference type="NCBIfam" id="NF008865">
    <property type="entry name" value="PRK11898.1"/>
    <property type="match status" value="1"/>
</dbReference>
<evidence type="ECO:0000259" key="9">
    <source>
        <dbReference type="PROSITE" id="PS51171"/>
    </source>
</evidence>
<accession>A0A2T6ZHH2</accession>
<comment type="catalytic activity">
    <reaction evidence="7">
        <text>prephenate + H(+) = 3-phenylpyruvate + CO2 + H2O</text>
        <dbReference type="Rhea" id="RHEA:21648"/>
        <dbReference type="ChEBI" id="CHEBI:15377"/>
        <dbReference type="ChEBI" id="CHEBI:15378"/>
        <dbReference type="ChEBI" id="CHEBI:16526"/>
        <dbReference type="ChEBI" id="CHEBI:18005"/>
        <dbReference type="ChEBI" id="CHEBI:29934"/>
        <dbReference type="EC" id="4.2.1.51"/>
    </reaction>
</comment>
<dbReference type="EC" id="4.2.1.51" evidence="2"/>
<evidence type="ECO:0000256" key="7">
    <source>
        <dbReference type="ARBA" id="ARBA00047848"/>
    </source>
</evidence>
<dbReference type="Gene3D" id="3.30.70.260">
    <property type="match status" value="1"/>
</dbReference>
<keyword evidence="5" id="KW-0584">Phenylalanine biosynthesis</keyword>
<dbReference type="PANTHER" id="PTHR21022:SF19">
    <property type="entry name" value="PREPHENATE DEHYDRATASE-RELATED"/>
    <property type="match status" value="1"/>
</dbReference>
<dbReference type="SUPFAM" id="SSF53850">
    <property type="entry name" value="Periplasmic binding protein-like II"/>
    <property type="match status" value="1"/>
</dbReference>
<dbReference type="AlphaFoldDB" id="A0A2T6ZHH2"/>
<protein>
    <recommendedName>
        <fullName evidence="2">prephenate dehydratase</fullName>
        <ecNumber evidence="2">4.2.1.51</ecNumber>
    </recommendedName>
</protein>
<name>A0A2T6ZHH2_TUBBO</name>
<evidence type="ECO:0000256" key="6">
    <source>
        <dbReference type="ARBA" id="ARBA00023239"/>
    </source>
</evidence>
<dbReference type="EMBL" id="NESQ01000258">
    <property type="protein sequence ID" value="PUU74948.1"/>
    <property type="molecule type" value="Genomic_DNA"/>
</dbReference>
<dbReference type="InterPro" id="IPR001086">
    <property type="entry name" value="Preph_deHydtase"/>
</dbReference>
<dbReference type="GO" id="GO:0009094">
    <property type="term" value="P:L-phenylalanine biosynthetic process"/>
    <property type="evidence" value="ECO:0007669"/>
    <property type="project" value="UniProtKB-KW"/>
</dbReference>
<feature type="domain" description="Prephenate dehydratase" evidence="9">
    <location>
        <begin position="75"/>
        <end position="256"/>
    </location>
</feature>
<sequence>MPEIMWKRDRNLVTYCGTPLSSPTPPPSATTVGISHLGTPSLIVRNMVASSVTPVSQYQSSSIQANMPSTSPLPSVAYLGPRSSYSHQAALGRFDPAKYALEPRTTIADVFIAVQAGAVAYGVVPFENSTNGSVVFTLDLFCDRARSFRDTFVHGVTYLDVHHCLLSSAASLSSVARIYSHPQAFGQCENWLGANARGIERIDVSSTSKAAQIVAGDAGAAAIASKIAADVHGLKVLAANIEDSADNTTRFFVLAAQPELKAPVSKGPGETDKTFLSFTVDHKIPGALCDSLKVFKDFGLNLTSISSRPSRLLPWDYIFFVEFEGHSDTQDVQSALDELRKCCLSLRVLGSYKDHQREREEGSRDRESKVAENGKAS</sequence>
<dbReference type="Pfam" id="PF00800">
    <property type="entry name" value="PDT"/>
    <property type="match status" value="1"/>
</dbReference>
<evidence type="ECO:0000313" key="11">
    <source>
        <dbReference type="EMBL" id="PUU74948.1"/>
    </source>
</evidence>
<evidence type="ECO:0000256" key="4">
    <source>
        <dbReference type="ARBA" id="ARBA00023141"/>
    </source>
</evidence>
<evidence type="ECO:0000256" key="5">
    <source>
        <dbReference type="ARBA" id="ARBA00023222"/>
    </source>
</evidence>
<evidence type="ECO:0000259" key="10">
    <source>
        <dbReference type="PROSITE" id="PS51671"/>
    </source>
</evidence>
<dbReference type="PROSITE" id="PS51171">
    <property type="entry name" value="PREPHENATE_DEHYDR_3"/>
    <property type="match status" value="1"/>
</dbReference>
<organism evidence="11 12">
    <name type="scientific">Tuber borchii</name>
    <name type="common">White truffle</name>
    <dbReference type="NCBI Taxonomy" id="42251"/>
    <lineage>
        <taxon>Eukaryota</taxon>
        <taxon>Fungi</taxon>
        <taxon>Dikarya</taxon>
        <taxon>Ascomycota</taxon>
        <taxon>Pezizomycotina</taxon>
        <taxon>Pezizomycetes</taxon>
        <taxon>Pezizales</taxon>
        <taxon>Tuberaceae</taxon>
        <taxon>Tuber</taxon>
    </lineage>
</organism>
<evidence type="ECO:0000256" key="8">
    <source>
        <dbReference type="SAM" id="MobiDB-lite"/>
    </source>
</evidence>
<gene>
    <name evidence="11" type="ORF">B9Z19DRAFT_1091399</name>
</gene>
<dbReference type="Pfam" id="PF01842">
    <property type="entry name" value="ACT"/>
    <property type="match status" value="1"/>
</dbReference>
<dbReference type="SUPFAM" id="SSF55021">
    <property type="entry name" value="ACT-like"/>
    <property type="match status" value="1"/>
</dbReference>
<evidence type="ECO:0000256" key="1">
    <source>
        <dbReference type="ARBA" id="ARBA00004741"/>
    </source>
</evidence>
<keyword evidence="4" id="KW-0057">Aromatic amino acid biosynthesis</keyword>
<dbReference type="CDD" id="cd13532">
    <property type="entry name" value="PBP2_PDT_like"/>
    <property type="match status" value="1"/>
</dbReference>
<dbReference type="STRING" id="42251.A0A2T6ZHH2"/>
<dbReference type="PANTHER" id="PTHR21022">
    <property type="entry name" value="PREPHENATE DEHYDRATASE P PROTEIN"/>
    <property type="match status" value="1"/>
</dbReference>
<keyword evidence="6" id="KW-0456">Lyase</keyword>
<dbReference type="InterPro" id="IPR002912">
    <property type="entry name" value="ACT_dom"/>
</dbReference>
<keyword evidence="12" id="KW-1185">Reference proteome</keyword>
<dbReference type="OrthoDB" id="983542at2759"/>
<evidence type="ECO:0000313" key="12">
    <source>
        <dbReference type="Proteomes" id="UP000244722"/>
    </source>
</evidence>
<dbReference type="PROSITE" id="PS51671">
    <property type="entry name" value="ACT"/>
    <property type="match status" value="1"/>
</dbReference>
<comment type="pathway">
    <text evidence="1">Amino-acid biosynthesis; L-phenylalanine biosynthesis; phenylpyruvate from prephenate: step 1/1.</text>
</comment>
<evidence type="ECO:0000256" key="3">
    <source>
        <dbReference type="ARBA" id="ARBA00022605"/>
    </source>
</evidence>
<feature type="region of interest" description="Disordered" evidence="8">
    <location>
        <begin position="354"/>
        <end position="377"/>
    </location>
</feature>
<reference evidence="11 12" key="1">
    <citation type="submission" date="2017-04" db="EMBL/GenBank/DDBJ databases">
        <title>Draft genome sequence of Tuber borchii Vittad., a whitish edible truffle.</title>
        <authorList>
            <consortium name="DOE Joint Genome Institute"/>
            <person name="Murat C."/>
            <person name="Kuo A."/>
            <person name="Barry K.W."/>
            <person name="Clum A."/>
            <person name="Dockter R.B."/>
            <person name="Fauchery L."/>
            <person name="Iotti M."/>
            <person name="Kohler A."/>
            <person name="Labutti K."/>
            <person name="Lindquist E.A."/>
            <person name="Lipzen A."/>
            <person name="Ohm R.A."/>
            <person name="Wang M."/>
            <person name="Grigoriev I.V."/>
            <person name="Zambonelli A."/>
            <person name="Martin F.M."/>
        </authorList>
    </citation>
    <scope>NUCLEOTIDE SEQUENCE [LARGE SCALE GENOMIC DNA]</scope>
    <source>
        <strain evidence="11 12">Tbo3840</strain>
    </source>
</reference>
<dbReference type="GO" id="GO:0004664">
    <property type="term" value="F:prephenate dehydratase activity"/>
    <property type="evidence" value="ECO:0007669"/>
    <property type="project" value="UniProtKB-EC"/>
</dbReference>
<dbReference type="Gene3D" id="3.40.190.10">
    <property type="entry name" value="Periplasmic binding protein-like II"/>
    <property type="match status" value="2"/>
</dbReference>
<proteinExistence type="predicted"/>